<gene>
    <name evidence="8" type="ORF">U473_01495</name>
</gene>
<dbReference type="InterPro" id="IPR028259">
    <property type="entry name" value="AP2-like_int_N"/>
</dbReference>
<evidence type="ECO:0000313" key="8">
    <source>
        <dbReference type="EMBL" id="KXG42848.1"/>
    </source>
</evidence>
<dbReference type="STRING" id="1413211.U473_01495"/>
<dbReference type="PANTHER" id="PTHR30349:SF64">
    <property type="entry name" value="PROPHAGE INTEGRASE INTD-RELATED"/>
    <property type="match status" value="1"/>
</dbReference>
<organism evidence="8 9">
    <name type="scientific">Tepidibacillus decaturensis</name>
    <dbReference type="NCBI Taxonomy" id="1413211"/>
    <lineage>
        <taxon>Bacteria</taxon>
        <taxon>Bacillati</taxon>
        <taxon>Bacillota</taxon>
        <taxon>Bacilli</taxon>
        <taxon>Bacillales</taxon>
        <taxon>Bacillaceae</taxon>
        <taxon>Tepidibacillus</taxon>
    </lineage>
</organism>
<dbReference type="EMBL" id="LSKU01000001">
    <property type="protein sequence ID" value="KXG42848.1"/>
    <property type="molecule type" value="Genomic_DNA"/>
</dbReference>
<reference evidence="8 9" key="1">
    <citation type="submission" date="2016-02" db="EMBL/GenBank/DDBJ databases">
        <title>Draft Genome for Tepidibacillus decaturensis nov. sp. Strain Z9, an Anaerobic, Moderately Thermophilic and Heterotrophic Bacterium from Deep Subsurface of the Illinois Basin, USA.</title>
        <authorList>
            <person name="Dong Y."/>
            <person name="Chang J.Y."/>
            <person name="Sanford R."/>
            <person name="Fouke B.W."/>
        </authorList>
    </citation>
    <scope>NUCLEOTIDE SEQUENCE [LARGE SCALE GENOMIC DNA]</scope>
    <source>
        <strain evidence="8 9">Z9</strain>
    </source>
</reference>
<dbReference type="Pfam" id="PF14659">
    <property type="entry name" value="Phage_int_SAM_3"/>
    <property type="match status" value="1"/>
</dbReference>
<dbReference type="InterPro" id="IPR044068">
    <property type="entry name" value="CB"/>
</dbReference>
<dbReference type="InterPro" id="IPR013762">
    <property type="entry name" value="Integrase-like_cat_sf"/>
</dbReference>
<comment type="caution">
    <text evidence="8">The sequence shown here is derived from an EMBL/GenBank/DDBJ whole genome shotgun (WGS) entry which is preliminary data.</text>
</comment>
<dbReference type="InterPro" id="IPR010998">
    <property type="entry name" value="Integrase_recombinase_N"/>
</dbReference>
<dbReference type="Pfam" id="PF00589">
    <property type="entry name" value="Phage_integrase"/>
    <property type="match status" value="1"/>
</dbReference>
<dbReference type="Gene3D" id="1.10.150.130">
    <property type="match status" value="1"/>
</dbReference>
<evidence type="ECO:0000256" key="2">
    <source>
        <dbReference type="ARBA" id="ARBA00022908"/>
    </source>
</evidence>
<dbReference type="GO" id="GO:0015074">
    <property type="term" value="P:DNA integration"/>
    <property type="evidence" value="ECO:0007669"/>
    <property type="project" value="UniProtKB-KW"/>
</dbReference>
<feature type="domain" description="Core-binding (CB)" evidence="7">
    <location>
        <begin position="63"/>
        <end position="144"/>
    </location>
</feature>
<dbReference type="InterPro" id="IPR050090">
    <property type="entry name" value="Tyrosine_recombinase_XerCD"/>
</dbReference>
<dbReference type="PROSITE" id="PS51900">
    <property type="entry name" value="CB"/>
    <property type="match status" value="1"/>
</dbReference>
<keyword evidence="3 5" id="KW-0238">DNA-binding</keyword>
<keyword evidence="4" id="KW-0233">DNA recombination</keyword>
<dbReference type="OrthoDB" id="9803188at2"/>
<evidence type="ECO:0000256" key="4">
    <source>
        <dbReference type="ARBA" id="ARBA00023172"/>
    </source>
</evidence>
<sequence length="377" mass="43578">MKGHVRKRGSKWVFVVDVGRDEKTGKRIRKWFSGYDTKKAAEKSMAQKIHELNTGTYVEPSKETLASFIQQWLIEKKKNVRNSTYESYEILSKVHIIPKIGHYQLNKLNQVHINKFYDELSETLSNSTILKIHKILKMALNKAVQYGYIAKNIMGVIDAPRLNKPEMTVWNEEEVRSFLEVAKEERLYIAFLLAVTTGMRRGEILGLRWKNIDFENYSISVIQTLSNTGDRFQETKTSNGKRSIALPVEVIDQLRRHKLMIAKEKLKAGPVYQDNDLIVCTSIGTKMLPSNLRRTWNRLLEKCNVPKIRFHDLRHTHATLLLKQGVHPKIVQERLGHANIKVTLDTYSHVLPGLQEEAAKRFGESLFKTKNKNIDSL</sequence>
<feature type="domain" description="Tyr recombinase" evidence="6">
    <location>
        <begin position="165"/>
        <end position="360"/>
    </location>
</feature>
<dbReference type="PANTHER" id="PTHR30349">
    <property type="entry name" value="PHAGE INTEGRASE-RELATED"/>
    <property type="match status" value="1"/>
</dbReference>
<dbReference type="InterPro" id="IPR011010">
    <property type="entry name" value="DNA_brk_join_enz"/>
</dbReference>
<dbReference type="Pfam" id="PF14657">
    <property type="entry name" value="Arm-DNA-bind_4"/>
    <property type="match status" value="1"/>
</dbReference>
<dbReference type="GO" id="GO:0006310">
    <property type="term" value="P:DNA recombination"/>
    <property type="evidence" value="ECO:0007669"/>
    <property type="project" value="UniProtKB-KW"/>
</dbReference>
<dbReference type="CDD" id="cd01189">
    <property type="entry name" value="INT_ICEBs1_C_like"/>
    <property type="match status" value="1"/>
</dbReference>
<proteinExistence type="inferred from homology"/>
<dbReference type="RefSeq" id="WP_068722682.1">
    <property type="nucleotide sequence ID" value="NZ_LSKU01000001.1"/>
</dbReference>
<dbReference type="Proteomes" id="UP000070352">
    <property type="component" value="Unassembled WGS sequence"/>
</dbReference>
<dbReference type="PROSITE" id="PS51898">
    <property type="entry name" value="TYR_RECOMBINASE"/>
    <property type="match status" value="1"/>
</dbReference>
<evidence type="ECO:0000256" key="1">
    <source>
        <dbReference type="ARBA" id="ARBA00008857"/>
    </source>
</evidence>
<name>A0A135L1H5_9BACI</name>
<comment type="similarity">
    <text evidence="1">Belongs to the 'phage' integrase family.</text>
</comment>
<dbReference type="Gene3D" id="1.10.443.10">
    <property type="entry name" value="Intergrase catalytic core"/>
    <property type="match status" value="1"/>
</dbReference>
<keyword evidence="2" id="KW-0229">DNA integration</keyword>
<dbReference type="InterPro" id="IPR002104">
    <property type="entry name" value="Integrase_catalytic"/>
</dbReference>
<dbReference type="GO" id="GO:0003677">
    <property type="term" value="F:DNA binding"/>
    <property type="evidence" value="ECO:0007669"/>
    <property type="project" value="UniProtKB-UniRule"/>
</dbReference>
<evidence type="ECO:0000256" key="5">
    <source>
        <dbReference type="PROSITE-ProRule" id="PRU01248"/>
    </source>
</evidence>
<evidence type="ECO:0000259" key="7">
    <source>
        <dbReference type="PROSITE" id="PS51900"/>
    </source>
</evidence>
<dbReference type="InterPro" id="IPR004107">
    <property type="entry name" value="Integrase_SAM-like_N"/>
</dbReference>
<keyword evidence="9" id="KW-1185">Reference proteome</keyword>
<dbReference type="AlphaFoldDB" id="A0A135L1H5"/>
<evidence type="ECO:0000259" key="6">
    <source>
        <dbReference type="PROSITE" id="PS51898"/>
    </source>
</evidence>
<protein>
    <submittedName>
        <fullName evidence="8">Integrase</fullName>
    </submittedName>
</protein>
<accession>A0A135L1H5</accession>
<evidence type="ECO:0000256" key="3">
    <source>
        <dbReference type="ARBA" id="ARBA00023125"/>
    </source>
</evidence>
<evidence type="ECO:0000313" key="9">
    <source>
        <dbReference type="Proteomes" id="UP000070352"/>
    </source>
</evidence>
<dbReference type="SUPFAM" id="SSF56349">
    <property type="entry name" value="DNA breaking-rejoining enzymes"/>
    <property type="match status" value="1"/>
</dbReference>